<dbReference type="Gene3D" id="3.40.1260.20">
    <property type="entry name" value="Ribonuclease E, catalytic domain"/>
    <property type="match status" value="1"/>
</dbReference>
<keyword evidence="3 16" id="KW-0963">Cytoplasm</keyword>
<feature type="compositionally biased region" description="Basic and acidic residues" evidence="17">
    <location>
        <begin position="616"/>
        <end position="650"/>
    </location>
</feature>
<feature type="compositionally biased region" description="Basic and acidic residues" evidence="17">
    <location>
        <begin position="584"/>
        <end position="609"/>
    </location>
</feature>
<dbReference type="AlphaFoldDB" id="A0A6P1USL7"/>
<comment type="subunit">
    <text evidence="16">Component of the RNA degradosome, which is a multiprotein complex involved in RNA processing and mRNA degradation. Within the RNA degradosome, RNase E assembles into a homotetramer formed by a dimer of dimers.</text>
</comment>
<dbReference type="EC" id="3.1.26.12" evidence="16"/>
<feature type="compositionally biased region" description="Low complexity" evidence="17">
    <location>
        <begin position="542"/>
        <end position="566"/>
    </location>
</feature>
<dbReference type="InterPro" id="IPR004659">
    <property type="entry name" value="RNase_E/G"/>
</dbReference>
<dbReference type="GO" id="GO:0000287">
    <property type="term" value="F:magnesium ion binding"/>
    <property type="evidence" value="ECO:0007669"/>
    <property type="project" value="UniProtKB-UniRule"/>
</dbReference>
<dbReference type="NCBIfam" id="NF008074">
    <property type="entry name" value="PRK10811.1"/>
    <property type="match status" value="1"/>
</dbReference>
<feature type="region of interest" description="Disordered" evidence="17">
    <location>
        <begin position="584"/>
        <end position="737"/>
    </location>
</feature>
<dbReference type="GO" id="GO:0019843">
    <property type="term" value="F:rRNA binding"/>
    <property type="evidence" value="ECO:0007669"/>
    <property type="project" value="UniProtKB-KW"/>
</dbReference>
<dbReference type="GO" id="GO:0008033">
    <property type="term" value="P:tRNA processing"/>
    <property type="evidence" value="ECO:0007669"/>
    <property type="project" value="UniProtKB-UniRule"/>
</dbReference>
<dbReference type="SMART" id="SM00316">
    <property type="entry name" value="S1"/>
    <property type="match status" value="1"/>
</dbReference>
<dbReference type="FunFam" id="3.40.1260.20:FF:000002">
    <property type="entry name" value="Ribonuclease E"/>
    <property type="match status" value="1"/>
</dbReference>
<evidence type="ECO:0000259" key="18">
    <source>
        <dbReference type="PROSITE" id="PS50126"/>
    </source>
</evidence>
<dbReference type="Pfam" id="PF20833">
    <property type="entry name" value="RNase_E_G_Thio"/>
    <property type="match status" value="1"/>
</dbReference>
<keyword evidence="9 16" id="KW-0699">rRNA-binding</keyword>
<dbReference type="PANTHER" id="PTHR30001">
    <property type="entry name" value="RIBONUCLEASE"/>
    <property type="match status" value="1"/>
</dbReference>
<sequence length="1083" mass="120182">MKRMLINATQQEELRVALVDGQRLYDLDIESPGHEQKKANIYKGKITRIEPSLEAAFVDYGAERHGFLPLKEIAREYFPANYNSHGRPNIKDVLREGQEVIVQIDKEERGNKGAALTTFISLAGSYLVLMPNNPRAGGISRRIEGDDRTELKEALASLELPDGMGLIVRTAGVGKSAEALQWDLSFRLKHWEAIQKAADSRPAPFLIHQESNVIVRAFRDYLRQDIGEILIDNPKVLELARQHIAALGRPDFSSKIKLYTGEIPLFSHYQIESQIESAFQREVRLPSGGSIVIDTTEALTAIDINSARATRGGDIEETAFNTNLEAADEIARQLRLRDLGGLIVIDFIDMTPVRHQRAVENRLREAVRQDRARIQISHISRFGLLEMSRQRLSPSLGESSHHVCPRCSGTGTVRDNESLSLSILRLIEEEALKENTKEVHAIVPVPIASYLLNEKRAAVSAIETRQADVRVIIVPNDQMETPHYSVLRVRKGEETSTLSYLLPKLHEEEMAMPSDEEPAERKLPEQPALAAFVMPDAPPAPAQEEPARAAATVAPAASAPKATGPAQPGLVARFFSALKKMFSSEEETKPAEVQVEKKAEEKSERQQERRKPRSNNRRDRNDRRDNRDNRESRDSRAENSEGRESREENRRNRREKQQQNAEPREIRQTTVEDSEKGKARDEQQPRRERNRRRNDDKRQVQQEAKAQTREEPVVQESEQEERVQTMPRRKPRQLAQKVRIESAAAEQVVEPVAAPQVAEAPVVQPKATAPRTELAKVDLPAVVEPAAEQEHDDNGEARESNGMPRRSRRSPRHLRVSGQRRRRYRDERYPTQSPMPLTVACASPEMASGKVWIRYPVVRPQDQQQEDVQVQEFSATAAEPVVAPVAAAEPIVSDIIAPAVAAESAVEPVATSEPVEVINEPEVPVVETTHPEAIAAPVDEQPQLIAEADETVAEEVVAEAVDVVAKEAVEPEAAVAEPAAVEEAAAAVEEAPVVSEPVVEPAPAAEPVVKTQPVVTTVPVVKVANRHATAPMTRAPAPDYVPEAPRQSDWVRPSFDFDGKGAAGGHSATHKAAAGPTRPQPVE</sequence>
<keyword evidence="8 16" id="KW-0479">Metal-binding</keyword>
<feature type="domain" description="S1 motif" evidence="18">
    <location>
        <begin position="39"/>
        <end position="119"/>
    </location>
</feature>
<feature type="region of interest" description="Disordered" evidence="17">
    <location>
        <begin position="757"/>
        <end position="837"/>
    </location>
</feature>
<dbReference type="NCBIfam" id="TIGR00757">
    <property type="entry name" value="RNaseEG"/>
    <property type="match status" value="1"/>
</dbReference>
<feature type="region of interest" description="Required for zinc-mediated homotetramerization and catalytic activity" evidence="16">
    <location>
        <begin position="404"/>
        <end position="407"/>
    </location>
</feature>
<dbReference type="SUPFAM" id="SSF50249">
    <property type="entry name" value="Nucleic acid-binding proteins"/>
    <property type="match status" value="1"/>
</dbReference>
<feature type="binding site" evidence="16">
    <location>
        <position position="303"/>
    </location>
    <ligand>
        <name>Mg(2+)</name>
        <dbReference type="ChEBI" id="CHEBI:18420"/>
        <note>catalytic</note>
    </ligand>
</feature>
<keyword evidence="12 16" id="KW-0862">Zinc</keyword>
<reference evidence="19 20" key="1">
    <citation type="submission" date="2020-01" db="EMBL/GenBank/DDBJ databases">
        <title>Bactrocera dorsalis gut bacteria genome.</title>
        <authorList>
            <person name="Zhang H."/>
            <person name="Cai Z."/>
        </authorList>
    </citation>
    <scope>NUCLEOTIDE SEQUENCE [LARGE SCALE GENOMIC DNA]</scope>
    <source>
        <strain evidence="19 20">BD177</strain>
    </source>
</reference>
<organism evidence="19 20">
    <name type="scientific">Klebsiella michiganensis</name>
    <dbReference type="NCBI Taxonomy" id="1134687"/>
    <lineage>
        <taxon>Bacteria</taxon>
        <taxon>Pseudomonadati</taxon>
        <taxon>Pseudomonadota</taxon>
        <taxon>Gammaproteobacteria</taxon>
        <taxon>Enterobacterales</taxon>
        <taxon>Enterobacteriaceae</taxon>
        <taxon>Klebsiella/Raoultella group</taxon>
        <taxon>Klebsiella</taxon>
    </lineage>
</organism>
<feature type="compositionally biased region" description="Basic residues" evidence="17">
    <location>
        <begin position="805"/>
        <end position="823"/>
    </location>
</feature>
<feature type="compositionally biased region" description="Basic and acidic residues" evidence="17">
    <location>
        <begin position="673"/>
        <end position="712"/>
    </location>
</feature>
<dbReference type="Proteomes" id="UP000464389">
    <property type="component" value="Chromosome"/>
</dbReference>
<keyword evidence="11 16" id="KW-0378">Hydrolase</keyword>
<dbReference type="PANTHER" id="PTHR30001:SF1">
    <property type="entry name" value="RIBONUCLEASE E_G-LIKE PROTEIN, CHLOROPLASTIC"/>
    <property type="match status" value="1"/>
</dbReference>
<dbReference type="GO" id="GO:0006364">
    <property type="term" value="P:rRNA processing"/>
    <property type="evidence" value="ECO:0007669"/>
    <property type="project" value="UniProtKB-UniRule"/>
</dbReference>
<feature type="binding site" evidence="16">
    <location>
        <position position="346"/>
    </location>
    <ligand>
        <name>Mg(2+)</name>
        <dbReference type="ChEBI" id="CHEBI:18420"/>
        <note>catalytic</note>
    </ligand>
</feature>
<dbReference type="GO" id="GO:0006402">
    <property type="term" value="P:mRNA catabolic process"/>
    <property type="evidence" value="ECO:0007669"/>
    <property type="project" value="UniProtKB-UniRule"/>
</dbReference>
<evidence type="ECO:0000256" key="8">
    <source>
        <dbReference type="ARBA" id="ARBA00022723"/>
    </source>
</evidence>
<comment type="similarity">
    <text evidence="1">Belongs to the RNase E/G family. RNase G subfamily.</text>
</comment>
<evidence type="ECO:0000256" key="16">
    <source>
        <dbReference type="HAMAP-Rule" id="MF_00970"/>
    </source>
</evidence>
<dbReference type="Pfam" id="PF12111">
    <property type="entry name" value="PNPase_C"/>
    <property type="match status" value="1"/>
</dbReference>
<comment type="function">
    <text evidence="16">Endoribonuclease that plays a central role in RNA processing and decay. Required for the maturation of 5S and 16S rRNAs and the majority of tRNAs. Also involved in the degradation of most mRNAs.</text>
</comment>
<feature type="region of interest" description="Disordered" evidence="17">
    <location>
        <begin position="536"/>
        <end position="567"/>
    </location>
</feature>
<dbReference type="CDD" id="cd04453">
    <property type="entry name" value="S1_RNase_E"/>
    <property type="match status" value="1"/>
</dbReference>
<dbReference type="Gene3D" id="2.40.50.140">
    <property type="entry name" value="Nucleic acid-binding proteins"/>
    <property type="match status" value="1"/>
</dbReference>
<evidence type="ECO:0000256" key="12">
    <source>
        <dbReference type="ARBA" id="ARBA00022833"/>
    </source>
</evidence>
<dbReference type="GO" id="GO:0009898">
    <property type="term" value="C:cytoplasmic side of plasma membrane"/>
    <property type="evidence" value="ECO:0007669"/>
    <property type="project" value="UniProtKB-UniRule"/>
</dbReference>
<dbReference type="HAMAP" id="MF_00970">
    <property type="entry name" value="RNase_E"/>
    <property type="match status" value="1"/>
</dbReference>
<gene>
    <name evidence="16 19" type="primary">rne</name>
    <name evidence="19" type="ORF">GW952_10135</name>
</gene>
<dbReference type="RefSeq" id="WP_162121654.1">
    <property type="nucleotide sequence ID" value="NZ_CP048108.1"/>
</dbReference>
<dbReference type="Pfam" id="PF10150">
    <property type="entry name" value="RNase_E_G"/>
    <property type="match status" value="1"/>
</dbReference>
<feature type="compositionally biased region" description="Basic and acidic residues" evidence="17">
    <location>
        <begin position="788"/>
        <end position="799"/>
    </location>
</feature>
<comment type="catalytic activity">
    <reaction evidence="16">
        <text>Endonucleolytic cleavage of single-stranded RNA in A- and U-rich regions.</text>
        <dbReference type="EC" id="3.1.26.12"/>
    </reaction>
</comment>
<dbReference type="GO" id="GO:0005737">
    <property type="term" value="C:cytoplasm"/>
    <property type="evidence" value="ECO:0007669"/>
    <property type="project" value="UniProtKB-SubCell"/>
</dbReference>
<keyword evidence="15 16" id="KW-0472">Membrane</keyword>
<feature type="binding site" evidence="16">
    <location>
        <position position="407"/>
    </location>
    <ligand>
        <name>Zn(2+)</name>
        <dbReference type="ChEBI" id="CHEBI:29105"/>
        <note>ligand shared between dimeric partners</note>
    </ligand>
</feature>
<evidence type="ECO:0000256" key="2">
    <source>
        <dbReference type="ARBA" id="ARBA00022475"/>
    </source>
</evidence>
<evidence type="ECO:0000256" key="6">
    <source>
        <dbReference type="ARBA" id="ARBA00022694"/>
    </source>
</evidence>
<evidence type="ECO:0000256" key="3">
    <source>
        <dbReference type="ARBA" id="ARBA00022490"/>
    </source>
</evidence>
<protein>
    <recommendedName>
        <fullName evidence="16">Ribonuclease E</fullName>
        <shortName evidence="16">RNase E</shortName>
        <ecNumber evidence="16">3.1.26.12</ecNumber>
    </recommendedName>
</protein>
<keyword evidence="13 16" id="KW-0460">Magnesium</keyword>
<dbReference type="InterPro" id="IPR012340">
    <property type="entry name" value="NA-bd_OB-fold"/>
</dbReference>
<evidence type="ECO:0000256" key="1">
    <source>
        <dbReference type="ARBA" id="ARBA00005663"/>
    </source>
</evidence>
<dbReference type="InterPro" id="IPR021968">
    <property type="entry name" value="PNPase_C"/>
</dbReference>
<comment type="similarity">
    <text evidence="16">Belongs to the RNase E/G family. RNase E subfamily.</text>
</comment>
<evidence type="ECO:0000256" key="11">
    <source>
        <dbReference type="ARBA" id="ARBA00022801"/>
    </source>
</evidence>
<dbReference type="InterPro" id="IPR048583">
    <property type="entry name" value="RNase_E_G_thioredoxin-like"/>
</dbReference>
<feature type="region of interest" description="Disordered" evidence="17">
    <location>
        <begin position="1034"/>
        <end position="1083"/>
    </location>
</feature>
<keyword evidence="6 16" id="KW-0819">tRNA processing</keyword>
<dbReference type="InterPro" id="IPR019307">
    <property type="entry name" value="RNA-bd_AU-1/RNase_E/G"/>
</dbReference>
<evidence type="ECO:0000256" key="13">
    <source>
        <dbReference type="ARBA" id="ARBA00022842"/>
    </source>
</evidence>
<dbReference type="Pfam" id="PF00575">
    <property type="entry name" value="S1"/>
    <property type="match status" value="1"/>
</dbReference>
<keyword evidence="16" id="KW-0820">tRNA-binding</keyword>
<dbReference type="GO" id="GO:0008270">
    <property type="term" value="F:zinc ion binding"/>
    <property type="evidence" value="ECO:0007669"/>
    <property type="project" value="UniProtKB-UniRule"/>
</dbReference>
<evidence type="ECO:0000256" key="5">
    <source>
        <dbReference type="ARBA" id="ARBA00022552"/>
    </source>
</evidence>
<dbReference type="InterPro" id="IPR003029">
    <property type="entry name" value="S1_domain"/>
</dbReference>
<feature type="binding site" evidence="16">
    <location>
        <position position="404"/>
    </location>
    <ligand>
        <name>Zn(2+)</name>
        <dbReference type="ChEBI" id="CHEBI:29105"/>
        <note>ligand shared between dimeric partners</note>
    </ligand>
</feature>
<evidence type="ECO:0000313" key="20">
    <source>
        <dbReference type="Proteomes" id="UP000464389"/>
    </source>
</evidence>
<evidence type="ECO:0000256" key="14">
    <source>
        <dbReference type="ARBA" id="ARBA00022884"/>
    </source>
</evidence>
<evidence type="ECO:0000256" key="10">
    <source>
        <dbReference type="ARBA" id="ARBA00022759"/>
    </source>
</evidence>
<keyword evidence="5 16" id="KW-0698">rRNA processing</keyword>
<comment type="cofactor">
    <cofactor evidence="16">
        <name>Zn(2+)</name>
        <dbReference type="ChEBI" id="CHEBI:29105"/>
    </cofactor>
    <text evidence="16">Binds 2 Zn(2+) ions per homotetramer.</text>
</comment>
<comment type="cofactor">
    <cofactor evidence="16">
        <name>Mg(2+)</name>
        <dbReference type="ChEBI" id="CHEBI:18420"/>
    </cofactor>
    <text evidence="16">Binds 1 Mg(2+) ion per subunit.</text>
</comment>
<keyword evidence="10 16" id="KW-0255">Endonuclease</keyword>
<dbReference type="FunFam" id="2.40.50.140:FF:000040">
    <property type="entry name" value="Ribonuclease E"/>
    <property type="match status" value="1"/>
</dbReference>
<evidence type="ECO:0000256" key="4">
    <source>
        <dbReference type="ARBA" id="ARBA00022519"/>
    </source>
</evidence>
<evidence type="ECO:0000256" key="7">
    <source>
        <dbReference type="ARBA" id="ARBA00022722"/>
    </source>
</evidence>
<proteinExistence type="inferred from homology"/>
<keyword evidence="7 16" id="KW-0540">Nuclease</keyword>
<keyword evidence="4 16" id="KW-0997">Cell inner membrane</keyword>
<name>A0A6P1USL7_9ENTR</name>
<accession>A0A6P1USL7</accession>
<evidence type="ECO:0000256" key="9">
    <source>
        <dbReference type="ARBA" id="ARBA00022730"/>
    </source>
</evidence>
<dbReference type="GO" id="GO:0008995">
    <property type="term" value="F:ribonuclease E activity"/>
    <property type="evidence" value="ECO:0007669"/>
    <property type="project" value="UniProtKB-EC"/>
</dbReference>
<keyword evidence="2 16" id="KW-1003">Cell membrane</keyword>
<dbReference type="InterPro" id="IPR028878">
    <property type="entry name" value="RNase_E"/>
</dbReference>
<evidence type="ECO:0000313" key="19">
    <source>
        <dbReference type="EMBL" id="QHS45931.1"/>
    </source>
</evidence>
<comment type="subcellular location">
    <subcellularLocation>
        <location evidence="16">Cytoplasm</location>
    </subcellularLocation>
    <subcellularLocation>
        <location evidence="16">Cell inner membrane</location>
        <topology evidence="16">Peripheral membrane protein</topology>
        <orientation evidence="16">Cytoplasmic side</orientation>
    </subcellularLocation>
</comment>
<evidence type="ECO:0000256" key="17">
    <source>
        <dbReference type="SAM" id="MobiDB-lite"/>
    </source>
</evidence>
<dbReference type="GO" id="GO:0000049">
    <property type="term" value="F:tRNA binding"/>
    <property type="evidence" value="ECO:0007669"/>
    <property type="project" value="UniProtKB-KW"/>
</dbReference>
<evidence type="ECO:0000256" key="15">
    <source>
        <dbReference type="ARBA" id="ARBA00023136"/>
    </source>
</evidence>
<dbReference type="PROSITE" id="PS50126">
    <property type="entry name" value="S1"/>
    <property type="match status" value="1"/>
</dbReference>
<keyword evidence="14 16" id="KW-0694">RNA-binding</keyword>
<dbReference type="EMBL" id="CP048108">
    <property type="protein sequence ID" value="QHS45931.1"/>
    <property type="molecule type" value="Genomic_DNA"/>
</dbReference>